<protein>
    <recommendedName>
        <fullName evidence="1">YchJ-like middle NTF2-like domain-containing protein</fullName>
    </recommendedName>
</protein>
<name>A0A5C4U3H0_9CORY</name>
<sequence>MLWHHCSGSLVRCPCSTGLPFDECCQRYHEGQPAPTALALMRSRFSAFAVRNEDYLLRTWAPATRPDSLDLSEFPIRFYRLDILDVVNGGLTDDTGIVEFEAFYKGAERGSQRERSRFERGSDNCWYYADGVIAD</sequence>
<dbReference type="InterPro" id="IPR048469">
    <property type="entry name" value="YchJ-like_M"/>
</dbReference>
<keyword evidence="3" id="KW-1185">Reference proteome</keyword>
<dbReference type="Pfam" id="PF17775">
    <property type="entry name" value="YchJ_M-like"/>
    <property type="match status" value="1"/>
</dbReference>
<gene>
    <name evidence="2" type="ORF">FHE74_06040</name>
</gene>
<dbReference type="EMBL" id="VDHJ01000007">
    <property type="protein sequence ID" value="TNL97644.1"/>
    <property type="molecule type" value="Genomic_DNA"/>
</dbReference>
<evidence type="ECO:0000313" key="2">
    <source>
        <dbReference type="EMBL" id="TNL97644.1"/>
    </source>
</evidence>
<organism evidence="2 3">
    <name type="scientific">Corynebacterium tapiri</name>
    <dbReference type="NCBI Taxonomy" id="1448266"/>
    <lineage>
        <taxon>Bacteria</taxon>
        <taxon>Bacillati</taxon>
        <taxon>Actinomycetota</taxon>
        <taxon>Actinomycetes</taxon>
        <taxon>Mycobacteriales</taxon>
        <taxon>Corynebacteriaceae</taxon>
        <taxon>Corynebacterium</taxon>
    </lineage>
</organism>
<evidence type="ECO:0000259" key="1">
    <source>
        <dbReference type="Pfam" id="PF17775"/>
    </source>
</evidence>
<dbReference type="OrthoDB" id="21421at2"/>
<accession>A0A5C4U3H0</accession>
<dbReference type="AlphaFoldDB" id="A0A5C4U3H0"/>
<feature type="domain" description="YchJ-like middle NTF2-like" evidence="1">
    <location>
        <begin position="36"/>
        <end position="131"/>
    </location>
</feature>
<comment type="caution">
    <text evidence="2">The sequence shown here is derived from an EMBL/GenBank/DDBJ whole genome shotgun (WGS) entry which is preliminary data.</text>
</comment>
<dbReference type="InterPro" id="IPR032710">
    <property type="entry name" value="NTF2-like_dom_sf"/>
</dbReference>
<proteinExistence type="predicted"/>
<evidence type="ECO:0000313" key="3">
    <source>
        <dbReference type="Proteomes" id="UP000312032"/>
    </source>
</evidence>
<reference evidence="2 3" key="1">
    <citation type="submission" date="2019-06" db="EMBL/GenBank/DDBJ databases">
        <authorList>
            <person name="Li J."/>
        </authorList>
    </citation>
    <scope>NUCLEOTIDE SEQUENCE [LARGE SCALE GENOMIC DNA]</scope>
    <source>
        <strain evidence="2 3">LMG 28165</strain>
    </source>
</reference>
<dbReference type="Proteomes" id="UP000312032">
    <property type="component" value="Unassembled WGS sequence"/>
</dbReference>
<dbReference type="SUPFAM" id="SSF54427">
    <property type="entry name" value="NTF2-like"/>
    <property type="match status" value="1"/>
</dbReference>
<dbReference type="Gene3D" id="3.10.450.50">
    <property type="match status" value="1"/>
</dbReference>